<dbReference type="AlphaFoldDB" id="A0A1I2N5I9"/>
<dbReference type="GO" id="GO:0022857">
    <property type="term" value="F:transmembrane transporter activity"/>
    <property type="evidence" value="ECO:0007669"/>
    <property type="project" value="InterPro"/>
</dbReference>
<dbReference type="GO" id="GO:0005886">
    <property type="term" value="C:plasma membrane"/>
    <property type="evidence" value="ECO:0007669"/>
    <property type="project" value="UniProtKB-SubCell"/>
</dbReference>
<dbReference type="PANTHER" id="PTHR43266">
    <property type="entry name" value="MACROLIDE-EFFLUX PROTEIN"/>
    <property type="match status" value="1"/>
</dbReference>
<keyword evidence="5 7" id="KW-1133">Transmembrane helix</keyword>
<sequence length="432" mass="47660">MKASFAIFKNRQYSLLFTASVTSQLGSVIGMTALIFYFLDRFSHQPYLATLNELMFSLPSLLIFWIVGVAADRMDRQKIASNCDWISAFLSIALLVAVEFEHLSWIFPVIFLRAAVAKFFAPAEQAILQGILRKGDYAVAAGLNQMVSSIFMIFGNGLGALVYWYMGPQGAIIIDALSFIISAILIRLPKIRAEVRLPNGSYNVKSTTIRSIFSDFNQGFFYIIKDKLLTSLVASFTIFGVINGGCSVMLIFILKYKLVPHSYELFSVWAGVIAGFGILIGSVAASVCAGKCRFRSMIIIGLLTSGLFMICAGYVSTVYLFFVMIFLSTLMIPLVNVAIGGWMPHIVDPKMMGRVESWSTPILMLSQSLTLGFITFSYPKVLSIESLFLIVGAMTVLSAFYYLFFVPADTIEERAAIEPMVKGSLETPGAKD</sequence>
<feature type="transmembrane region" description="Helical" evidence="7">
    <location>
        <begin position="12"/>
        <end position="39"/>
    </location>
</feature>
<dbReference type="CDD" id="cd06173">
    <property type="entry name" value="MFS_MefA_like"/>
    <property type="match status" value="1"/>
</dbReference>
<feature type="transmembrane region" description="Helical" evidence="7">
    <location>
        <begin position="171"/>
        <end position="188"/>
    </location>
</feature>
<dbReference type="RefSeq" id="WP_093669363.1">
    <property type="nucleotide sequence ID" value="NZ_FOOY01000003.1"/>
</dbReference>
<evidence type="ECO:0000256" key="6">
    <source>
        <dbReference type="ARBA" id="ARBA00023136"/>
    </source>
</evidence>
<organism evidence="8 9">
    <name type="scientific">Sporolactobacillus nakayamae</name>
    <dbReference type="NCBI Taxonomy" id="269670"/>
    <lineage>
        <taxon>Bacteria</taxon>
        <taxon>Bacillati</taxon>
        <taxon>Bacillota</taxon>
        <taxon>Bacilli</taxon>
        <taxon>Bacillales</taxon>
        <taxon>Sporolactobacillaceae</taxon>
        <taxon>Sporolactobacillus</taxon>
    </lineage>
</organism>
<dbReference type="PANTHER" id="PTHR43266:SF8">
    <property type="entry name" value="MACROLIDE-EFFLUX PROTEIN"/>
    <property type="match status" value="1"/>
</dbReference>
<evidence type="ECO:0000256" key="7">
    <source>
        <dbReference type="SAM" id="Phobius"/>
    </source>
</evidence>
<feature type="transmembrane region" description="Helical" evidence="7">
    <location>
        <begin position="384"/>
        <end position="404"/>
    </location>
</feature>
<dbReference type="SUPFAM" id="SSF103473">
    <property type="entry name" value="MFS general substrate transporter"/>
    <property type="match status" value="1"/>
</dbReference>
<feature type="transmembrane region" description="Helical" evidence="7">
    <location>
        <begin position="266"/>
        <end position="289"/>
    </location>
</feature>
<feature type="transmembrane region" description="Helical" evidence="7">
    <location>
        <begin position="45"/>
        <end position="67"/>
    </location>
</feature>
<dbReference type="InterPro" id="IPR011701">
    <property type="entry name" value="MFS"/>
</dbReference>
<keyword evidence="9" id="KW-1185">Reference proteome</keyword>
<proteinExistence type="predicted"/>
<feature type="transmembrane region" description="Helical" evidence="7">
    <location>
        <begin position="355"/>
        <end position="378"/>
    </location>
</feature>
<keyword evidence="4 7" id="KW-0812">Transmembrane</keyword>
<name>A0A1I2N5I9_9BACL</name>
<comment type="subcellular location">
    <subcellularLocation>
        <location evidence="1">Cell membrane</location>
        <topology evidence="1">Multi-pass membrane protein</topology>
    </subcellularLocation>
</comment>
<dbReference type="Proteomes" id="UP000198752">
    <property type="component" value="Unassembled WGS sequence"/>
</dbReference>
<feature type="transmembrane region" description="Helical" evidence="7">
    <location>
        <begin position="296"/>
        <end position="315"/>
    </location>
</feature>
<evidence type="ECO:0000256" key="3">
    <source>
        <dbReference type="ARBA" id="ARBA00022475"/>
    </source>
</evidence>
<evidence type="ECO:0000313" key="9">
    <source>
        <dbReference type="Proteomes" id="UP000198752"/>
    </source>
</evidence>
<evidence type="ECO:0000313" key="8">
    <source>
        <dbReference type="EMBL" id="SFF99165.1"/>
    </source>
</evidence>
<feature type="transmembrane region" description="Helical" evidence="7">
    <location>
        <begin position="228"/>
        <end position="254"/>
    </location>
</feature>
<dbReference type="EMBL" id="FOOY01000003">
    <property type="protein sequence ID" value="SFF99165.1"/>
    <property type="molecule type" value="Genomic_DNA"/>
</dbReference>
<dbReference type="Pfam" id="PF07690">
    <property type="entry name" value="MFS_1"/>
    <property type="match status" value="1"/>
</dbReference>
<evidence type="ECO:0000256" key="1">
    <source>
        <dbReference type="ARBA" id="ARBA00004651"/>
    </source>
</evidence>
<feature type="transmembrane region" description="Helical" evidence="7">
    <location>
        <begin position="321"/>
        <end position="343"/>
    </location>
</feature>
<keyword evidence="3" id="KW-1003">Cell membrane</keyword>
<dbReference type="OrthoDB" id="9775268at2"/>
<gene>
    <name evidence="8" type="ORF">SAMN02982927_00311</name>
</gene>
<dbReference type="Gene3D" id="1.20.1250.20">
    <property type="entry name" value="MFS general substrate transporter like domains"/>
    <property type="match status" value="2"/>
</dbReference>
<reference evidence="9" key="1">
    <citation type="submission" date="2016-10" db="EMBL/GenBank/DDBJ databases">
        <authorList>
            <person name="Varghese N."/>
            <person name="Submissions S."/>
        </authorList>
    </citation>
    <scope>NUCLEOTIDE SEQUENCE [LARGE SCALE GENOMIC DNA]</scope>
    <source>
        <strain evidence="9">ATCC 700379</strain>
    </source>
</reference>
<evidence type="ECO:0000256" key="5">
    <source>
        <dbReference type="ARBA" id="ARBA00022989"/>
    </source>
</evidence>
<evidence type="ECO:0000256" key="4">
    <source>
        <dbReference type="ARBA" id="ARBA00022692"/>
    </source>
</evidence>
<keyword evidence="2" id="KW-0813">Transport</keyword>
<dbReference type="InterPro" id="IPR036259">
    <property type="entry name" value="MFS_trans_sf"/>
</dbReference>
<accession>A0A1I2N5I9</accession>
<keyword evidence="6 7" id="KW-0472">Membrane</keyword>
<dbReference type="STRING" id="269670.SAMN02982927_00311"/>
<protein>
    <submittedName>
        <fullName evidence="8">Transmembrane secretion effector</fullName>
    </submittedName>
</protein>
<evidence type="ECO:0000256" key="2">
    <source>
        <dbReference type="ARBA" id="ARBA00022448"/>
    </source>
</evidence>